<evidence type="ECO:0000256" key="15">
    <source>
        <dbReference type="SAM" id="SignalP"/>
    </source>
</evidence>
<dbReference type="SUPFAM" id="SSF51445">
    <property type="entry name" value="(Trans)glycosidases"/>
    <property type="match status" value="1"/>
</dbReference>
<comment type="function">
    <text evidence="11">Endoglucanase (EG) that cleaves the internal beta-1,4-glucosidic bonds in cellulose. The degradation of cellulose involves an interplay between different cellulolytic enzymes. Hydrolysis starts with EGs, which cut internal glycosidic linkages to reduce the polymerization degree of the substrate and creates new chain ends for exocellobiohydrolases (CBHs). The CBH release the disaccharide cellobiose from the non-reducing end of the cellulose polymer chain. Finally, beta-1,4-glucosidases hydrolyze the cellobiose and other short cello-oligosaccharides into glucose units.</text>
</comment>
<dbReference type="FunFam" id="3.20.20.80:FF:000124">
    <property type="entry name" value="Exported cellulase"/>
    <property type="match status" value="1"/>
</dbReference>
<keyword evidence="9 13" id="KW-0326">Glycosidase</keyword>
<dbReference type="GO" id="GO:0030245">
    <property type="term" value="P:cellulose catabolic process"/>
    <property type="evidence" value="ECO:0007669"/>
    <property type="project" value="UniProtKB-KW"/>
</dbReference>
<feature type="compositionally biased region" description="Low complexity" evidence="14">
    <location>
        <begin position="347"/>
        <end position="367"/>
    </location>
</feature>
<evidence type="ECO:0000256" key="7">
    <source>
        <dbReference type="ARBA" id="ARBA00023277"/>
    </source>
</evidence>
<keyword evidence="6" id="KW-0136">Cellulose degradation</keyword>
<dbReference type="PANTHER" id="PTHR34142">
    <property type="entry name" value="ENDO-BETA-1,4-GLUCANASE A"/>
    <property type="match status" value="1"/>
</dbReference>
<evidence type="ECO:0000256" key="11">
    <source>
        <dbReference type="ARBA" id="ARBA00059691"/>
    </source>
</evidence>
<proteinExistence type="inferred from homology"/>
<dbReference type="OrthoDB" id="5823761at2759"/>
<dbReference type="OMA" id="YTDNKLM"/>
<comment type="caution">
    <text evidence="17">The sequence shown here is derived from an EMBL/GenBank/DDBJ whole genome shotgun (WGS) entry which is preliminary data.</text>
</comment>
<name>A0A179I7L2_CORDF</name>
<keyword evidence="18" id="KW-1185">Reference proteome</keyword>
<evidence type="ECO:0000256" key="14">
    <source>
        <dbReference type="SAM" id="MobiDB-lite"/>
    </source>
</evidence>
<dbReference type="PANTHER" id="PTHR34142:SF5">
    <property type="entry name" value="CBM1 DOMAIN-CONTAINING PROTEIN"/>
    <property type="match status" value="1"/>
</dbReference>
<evidence type="ECO:0000313" key="17">
    <source>
        <dbReference type="EMBL" id="OAQ98647.1"/>
    </source>
</evidence>
<sequence>MRSFTSAATLLALAAGASAKLQYLGVAMAGIDFGCDIDGTCPLKTVALPLKNYGGADGKAQMEHFVEDDKLNIFRLPVSWQFLTNGQGGSTLDAQGWESYDTLMQTCLDTGAYCMIDLHNFARYDKGIIGQGGPSDDTFAQLWANIAENYADNEKVVFGLMNEPHDLDTAKWADTCQAAVTAIRKAGARTQVILLPGNNFSSATDFVANQSADLLGNITNPDGTTDGLLLDLHKYLDINNSGQHEECTTDNVAGFKTIAEWLRDNNRTAIVSETGASMDPTCMVRFCAQNRYLAENTDVFVGFVGWSAGSFDESYIMSLTPSGEPGDYTDNKLMKQCILDVFNGQYSPPSSTSSSSTSSSSVRPSTSGTATTQSPQRTSDSIFHESPSPTPSHTPANGGAASSLASSSALAAVAVAALFLAAF</sequence>
<feature type="compositionally biased region" description="Polar residues" evidence="14">
    <location>
        <begin position="368"/>
        <end position="381"/>
    </location>
</feature>
<feature type="domain" description="Glycoside hydrolase family 5" evidence="16">
    <location>
        <begin position="53"/>
        <end position="307"/>
    </location>
</feature>
<feature type="chain" id="PRO_5008104236" description="Endoglucanase EG-II" evidence="15">
    <location>
        <begin position="20"/>
        <end position="423"/>
    </location>
</feature>
<comment type="catalytic activity">
    <reaction evidence="1">
        <text>Endohydrolysis of (1-&gt;4)-beta-D-glucosidic linkages in cellulose, lichenin and cereal beta-D-glucans.</text>
        <dbReference type="EC" id="3.2.1.4"/>
    </reaction>
</comment>
<feature type="compositionally biased region" description="Low complexity" evidence="14">
    <location>
        <begin position="391"/>
        <end position="401"/>
    </location>
</feature>
<keyword evidence="8" id="KW-0873">Pyrrolidone carboxylic acid</keyword>
<evidence type="ECO:0000256" key="2">
    <source>
        <dbReference type="ARBA" id="ARBA00005641"/>
    </source>
</evidence>
<evidence type="ECO:0000256" key="1">
    <source>
        <dbReference type="ARBA" id="ARBA00000966"/>
    </source>
</evidence>
<dbReference type="EMBL" id="LUKN01002727">
    <property type="protein sequence ID" value="OAQ98647.1"/>
    <property type="molecule type" value="Genomic_DNA"/>
</dbReference>
<accession>A0A179I7L2</accession>
<feature type="region of interest" description="Disordered" evidence="14">
    <location>
        <begin position="346"/>
        <end position="401"/>
    </location>
</feature>
<dbReference type="Proteomes" id="UP000243081">
    <property type="component" value="Unassembled WGS sequence"/>
</dbReference>
<evidence type="ECO:0000256" key="6">
    <source>
        <dbReference type="ARBA" id="ARBA00023001"/>
    </source>
</evidence>
<dbReference type="GO" id="GO:0008810">
    <property type="term" value="F:cellulase activity"/>
    <property type="evidence" value="ECO:0007669"/>
    <property type="project" value="UniProtKB-EC"/>
</dbReference>
<dbReference type="InterPro" id="IPR017853">
    <property type="entry name" value="GH"/>
</dbReference>
<organism evidence="17 18">
    <name type="scientific">Cordyceps confragosa</name>
    <name type="common">Lecanicillium lecanii</name>
    <dbReference type="NCBI Taxonomy" id="2714763"/>
    <lineage>
        <taxon>Eukaryota</taxon>
        <taxon>Fungi</taxon>
        <taxon>Dikarya</taxon>
        <taxon>Ascomycota</taxon>
        <taxon>Pezizomycotina</taxon>
        <taxon>Sordariomycetes</taxon>
        <taxon>Hypocreomycetidae</taxon>
        <taxon>Hypocreales</taxon>
        <taxon>Cordycipitaceae</taxon>
        <taxon>Akanthomyces</taxon>
    </lineage>
</organism>
<protein>
    <recommendedName>
        <fullName evidence="12">Endoglucanase EG-II</fullName>
        <ecNumber evidence="3">3.2.1.4</ecNumber>
    </recommendedName>
</protein>
<dbReference type="AlphaFoldDB" id="A0A179I7L2"/>
<dbReference type="Gene3D" id="3.20.20.80">
    <property type="entry name" value="Glycosidases"/>
    <property type="match status" value="1"/>
</dbReference>
<evidence type="ECO:0000256" key="4">
    <source>
        <dbReference type="ARBA" id="ARBA00022729"/>
    </source>
</evidence>
<dbReference type="InterPro" id="IPR018087">
    <property type="entry name" value="Glyco_hydro_5_CS"/>
</dbReference>
<evidence type="ECO:0000256" key="13">
    <source>
        <dbReference type="RuleBase" id="RU361153"/>
    </source>
</evidence>
<evidence type="ECO:0000256" key="10">
    <source>
        <dbReference type="ARBA" id="ARBA00023326"/>
    </source>
</evidence>
<evidence type="ECO:0000259" key="16">
    <source>
        <dbReference type="Pfam" id="PF00150"/>
    </source>
</evidence>
<gene>
    <name evidence="17" type="ORF">LLEC1_06420</name>
</gene>
<dbReference type="InterPro" id="IPR001547">
    <property type="entry name" value="Glyco_hydro_5"/>
</dbReference>
<keyword evidence="4 15" id="KW-0732">Signal</keyword>
<evidence type="ECO:0000256" key="5">
    <source>
        <dbReference type="ARBA" id="ARBA00022801"/>
    </source>
</evidence>
<evidence type="ECO:0000256" key="12">
    <source>
        <dbReference type="ARBA" id="ARBA00074271"/>
    </source>
</evidence>
<comment type="similarity">
    <text evidence="2 13">Belongs to the glycosyl hydrolase 5 (cellulase A) family.</text>
</comment>
<keyword evidence="10" id="KW-0624">Polysaccharide degradation</keyword>
<evidence type="ECO:0000313" key="18">
    <source>
        <dbReference type="Proteomes" id="UP000243081"/>
    </source>
</evidence>
<keyword evidence="5 13" id="KW-0378">Hydrolase</keyword>
<evidence type="ECO:0000256" key="8">
    <source>
        <dbReference type="ARBA" id="ARBA00023283"/>
    </source>
</evidence>
<reference evidence="17 18" key="1">
    <citation type="submission" date="2016-03" db="EMBL/GenBank/DDBJ databases">
        <title>Fine-scale spatial genetic structure of a fungal parasite of coffee scale insects.</title>
        <authorList>
            <person name="Jackson D."/>
            <person name="Zemenick K.A."/>
            <person name="Malloure B."/>
            <person name="Quandt C.A."/>
            <person name="James T.Y."/>
        </authorList>
    </citation>
    <scope>NUCLEOTIDE SEQUENCE [LARGE SCALE GENOMIC DNA]</scope>
    <source>
        <strain evidence="17 18">UM487</strain>
    </source>
</reference>
<feature type="signal peptide" evidence="15">
    <location>
        <begin position="1"/>
        <end position="19"/>
    </location>
</feature>
<evidence type="ECO:0000256" key="9">
    <source>
        <dbReference type="ARBA" id="ARBA00023295"/>
    </source>
</evidence>
<dbReference type="PROSITE" id="PS00659">
    <property type="entry name" value="GLYCOSYL_HYDROL_F5"/>
    <property type="match status" value="1"/>
</dbReference>
<dbReference type="Pfam" id="PF00150">
    <property type="entry name" value="Cellulase"/>
    <property type="match status" value="1"/>
</dbReference>
<evidence type="ECO:0000256" key="3">
    <source>
        <dbReference type="ARBA" id="ARBA00012601"/>
    </source>
</evidence>
<keyword evidence="7" id="KW-0119">Carbohydrate metabolism</keyword>
<dbReference type="EC" id="3.2.1.4" evidence="3"/>